<sequence>MNTLNTIKESKIIAIIRNANPDDILPITKTLYNAGIRAIEVTMNSPKALESIELLSTEMKDKVIVGAGTVLDSETARLAILSGASFILSPTVNKETIKMTKRYGAVSIPGALSPTEILEAYEYGGDIIKVFPTTTMGPAYIKDLQGPLPHIPLLPTGGVDLSNVDDFMKAGAVGVGLGSALVNTKLETNEQYYQNLENTAQQFHDIVHLKKGRA</sequence>
<dbReference type="Proteomes" id="UP000242084">
    <property type="component" value="Chromosome 1"/>
</dbReference>
<accession>A0A239ZV76</accession>
<dbReference type="CDD" id="cd00452">
    <property type="entry name" value="KDPG_aldolase"/>
    <property type="match status" value="1"/>
</dbReference>
<proteinExistence type="inferred from homology"/>
<evidence type="ECO:0000256" key="2">
    <source>
        <dbReference type="ARBA" id="ARBA00006906"/>
    </source>
</evidence>
<gene>
    <name evidence="6" type="primary">dgoA</name>
    <name evidence="6" type="ORF">SAMEA4384403_01946</name>
</gene>
<name>A0A239ZV76_9STAP</name>
<dbReference type="EC" id="4.1.2.21" evidence="6"/>
<comment type="similarity">
    <text evidence="2">Belongs to the KHG/KDPG aldolase family.</text>
</comment>
<dbReference type="InterPro" id="IPR000887">
    <property type="entry name" value="Aldlse_KDPG_KHG"/>
</dbReference>
<evidence type="ECO:0000256" key="5">
    <source>
        <dbReference type="ARBA" id="ARBA00023277"/>
    </source>
</evidence>
<evidence type="ECO:0000313" key="6">
    <source>
        <dbReference type="EMBL" id="SNV74770.1"/>
    </source>
</evidence>
<dbReference type="GO" id="GO:0008674">
    <property type="term" value="F:2-dehydro-3-deoxy-6-phosphogalactonate aldolase activity"/>
    <property type="evidence" value="ECO:0007669"/>
    <property type="project" value="UniProtKB-EC"/>
</dbReference>
<keyword evidence="5" id="KW-0119">Carbohydrate metabolism</keyword>
<evidence type="ECO:0000313" key="7">
    <source>
        <dbReference type="Proteomes" id="UP000242084"/>
    </source>
</evidence>
<protein>
    <submittedName>
        <fullName evidence="6">4-hydroxy-2-ketovalerate aldolase</fullName>
        <ecNumber evidence="6">4.1.2.14</ecNumber>
        <ecNumber evidence="6">4.1.2.21</ecNumber>
    </submittedName>
</protein>
<evidence type="ECO:0000256" key="1">
    <source>
        <dbReference type="ARBA" id="ARBA00004761"/>
    </source>
</evidence>
<dbReference type="PANTHER" id="PTHR30246:SF1">
    <property type="entry name" value="2-DEHYDRO-3-DEOXY-6-PHOSPHOGALACTONATE ALDOLASE-RELATED"/>
    <property type="match status" value="1"/>
</dbReference>
<dbReference type="PANTHER" id="PTHR30246">
    <property type="entry name" value="2-KETO-3-DEOXY-6-PHOSPHOGLUCONATE ALDOLASE"/>
    <property type="match status" value="1"/>
</dbReference>
<dbReference type="NCBIfam" id="TIGR01182">
    <property type="entry name" value="eda"/>
    <property type="match status" value="1"/>
</dbReference>
<dbReference type="KEGG" id="sste:SAMEA4384403_1946"/>
<dbReference type="EMBL" id="LT906462">
    <property type="protein sequence ID" value="SNV74770.1"/>
    <property type="molecule type" value="Genomic_DNA"/>
</dbReference>
<organism evidence="6 7">
    <name type="scientific">Mammaliicoccus stepanovicii</name>
    <dbReference type="NCBI Taxonomy" id="643214"/>
    <lineage>
        <taxon>Bacteria</taxon>
        <taxon>Bacillati</taxon>
        <taxon>Bacillota</taxon>
        <taxon>Bacilli</taxon>
        <taxon>Bacillales</taxon>
        <taxon>Staphylococcaceae</taxon>
        <taxon>Mammaliicoccus</taxon>
    </lineage>
</organism>
<dbReference type="EC" id="4.1.2.14" evidence="6"/>
<evidence type="ECO:0000256" key="3">
    <source>
        <dbReference type="ARBA" id="ARBA00011233"/>
    </source>
</evidence>
<dbReference type="OrthoDB" id="9802667at2"/>
<dbReference type="Pfam" id="PF01081">
    <property type="entry name" value="Aldolase"/>
    <property type="match status" value="1"/>
</dbReference>
<evidence type="ECO:0000256" key="4">
    <source>
        <dbReference type="ARBA" id="ARBA00023239"/>
    </source>
</evidence>
<dbReference type="SUPFAM" id="SSF51569">
    <property type="entry name" value="Aldolase"/>
    <property type="match status" value="1"/>
</dbReference>
<dbReference type="GO" id="GO:0008675">
    <property type="term" value="F:2-dehydro-3-deoxy-phosphogluconate aldolase activity"/>
    <property type="evidence" value="ECO:0007669"/>
    <property type="project" value="UniProtKB-EC"/>
</dbReference>
<comment type="pathway">
    <text evidence="1">Carbohydrate acid metabolism.</text>
</comment>
<keyword evidence="4 6" id="KW-0456">Lyase</keyword>
<keyword evidence="7" id="KW-1185">Reference proteome</keyword>
<comment type="subunit">
    <text evidence="3">Homotrimer.</text>
</comment>
<dbReference type="InterPro" id="IPR013785">
    <property type="entry name" value="Aldolase_TIM"/>
</dbReference>
<dbReference type="AlphaFoldDB" id="A0A239ZV76"/>
<dbReference type="Gene3D" id="3.20.20.70">
    <property type="entry name" value="Aldolase class I"/>
    <property type="match status" value="1"/>
</dbReference>
<reference evidence="6 7" key="1">
    <citation type="submission" date="2017-06" db="EMBL/GenBank/DDBJ databases">
        <authorList>
            <consortium name="Pathogen Informatics"/>
        </authorList>
    </citation>
    <scope>NUCLEOTIDE SEQUENCE [LARGE SCALE GENOMIC DNA]</scope>
    <source>
        <strain evidence="6 7">NCTC13839</strain>
    </source>
</reference>
<dbReference type="RefSeq" id="WP_095089025.1">
    <property type="nucleotide sequence ID" value="NZ_BMDM01000001.1"/>
</dbReference>